<feature type="non-terminal residue" evidence="4">
    <location>
        <position position="127"/>
    </location>
</feature>
<comment type="caution">
    <text evidence="4">The sequence shown here is derived from an EMBL/GenBank/DDBJ whole genome shotgun (WGS) entry which is preliminary data.</text>
</comment>
<dbReference type="GO" id="GO:0007018">
    <property type="term" value="P:microtubule-based movement"/>
    <property type="evidence" value="ECO:0007669"/>
    <property type="project" value="InterPro"/>
</dbReference>
<evidence type="ECO:0000313" key="4">
    <source>
        <dbReference type="EMBL" id="ORY02962.1"/>
    </source>
</evidence>
<dbReference type="InterPro" id="IPR024317">
    <property type="entry name" value="Dynein_heavy_chain_D4_dom"/>
</dbReference>
<dbReference type="Pfam" id="PF12777">
    <property type="entry name" value="MT"/>
    <property type="match status" value="1"/>
</dbReference>
<gene>
    <name evidence="4" type="ORF">LY90DRAFT_519591</name>
</gene>
<dbReference type="InterPro" id="IPR024743">
    <property type="entry name" value="Dynein_HC_stalk"/>
</dbReference>
<evidence type="ECO:0008006" key="6">
    <source>
        <dbReference type="Google" id="ProtNLM"/>
    </source>
</evidence>
<feature type="domain" description="Dynein heavy chain AAA module D4" evidence="3">
    <location>
        <begin position="17"/>
        <end position="72"/>
    </location>
</feature>
<protein>
    <recommendedName>
        <fullName evidence="6">Dynein heavy chain AAA module D4 domain-containing protein</fullName>
    </recommendedName>
</protein>
<dbReference type="PANTHER" id="PTHR46961">
    <property type="entry name" value="DYNEIN HEAVY CHAIN 1, AXONEMAL-LIKE PROTEIN"/>
    <property type="match status" value="1"/>
</dbReference>
<dbReference type="Pfam" id="PF12780">
    <property type="entry name" value="AAA_8"/>
    <property type="match status" value="1"/>
</dbReference>
<keyword evidence="5" id="KW-1185">Reference proteome</keyword>
<evidence type="ECO:0000259" key="2">
    <source>
        <dbReference type="Pfam" id="PF12777"/>
    </source>
</evidence>
<dbReference type="AlphaFoldDB" id="A0A1Y1YY68"/>
<accession>A0A1Y1YY68</accession>
<name>A0A1Y1YY68_9FUNG</name>
<feature type="coiled-coil region" evidence="1">
    <location>
        <begin position="70"/>
        <end position="121"/>
    </location>
</feature>
<evidence type="ECO:0000256" key="1">
    <source>
        <dbReference type="SAM" id="Coils"/>
    </source>
</evidence>
<proteinExistence type="predicted"/>
<dbReference type="STRING" id="1754190.A0A1Y1YY68"/>
<dbReference type="Gene3D" id="1.20.920.20">
    <property type="match status" value="1"/>
</dbReference>
<dbReference type="EMBL" id="MCOG01000483">
    <property type="protein sequence ID" value="ORY02962.1"/>
    <property type="molecule type" value="Genomic_DNA"/>
</dbReference>
<evidence type="ECO:0000259" key="3">
    <source>
        <dbReference type="Pfam" id="PF12780"/>
    </source>
</evidence>
<feature type="domain" description="Dynein heavy chain coiled coil stalk" evidence="2">
    <location>
        <begin position="85"/>
        <end position="125"/>
    </location>
</feature>
<dbReference type="PANTHER" id="PTHR46961:SF20">
    <property type="entry name" value="LOW QUALITY PROTEIN: DYNEIN BETA CHAIN, CILIARY-LIKE"/>
    <property type="match status" value="1"/>
</dbReference>
<dbReference type="OrthoDB" id="424310at2759"/>
<keyword evidence="1" id="KW-0175">Coiled coil</keyword>
<dbReference type="GO" id="GO:0030286">
    <property type="term" value="C:dynein complex"/>
    <property type="evidence" value="ECO:0007669"/>
    <property type="project" value="InterPro"/>
</dbReference>
<organism evidence="4 5">
    <name type="scientific">Neocallimastix californiae</name>
    <dbReference type="NCBI Taxonomy" id="1754190"/>
    <lineage>
        <taxon>Eukaryota</taxon>
        <taxon>Fungi</taxon>
        <taxon>Fungi incertae sedis</taxon>
        <taxon>Chytridiomycota</taxon>
        <taxon>Chytridiomycota incertae sedis</taxon>
        <taxon>Neocallimastigomycetes</taxon>
        <taxon>Neocallimastigales</taxon>
        <taxon>Neocallimastigaceae</taxon>
        <taxon>Neocallimastix</taxon>
    </lineage>
</organism>
<dbReference type="Proteomes" id="UP000193920">
    <property type="component" value="Unassembled WGS sequence"/>
</dbReference>
<reference evidence="4 5" key="1">
    <citation type="submission" date="2016-08" db="EMBL/GenBank/DDBJ databases">
        <title>A Parts List for Fungal Cellulosomes Revealed by Comparative Genomics.</title>
        <authorList>
            <consortium name="DOE Joint Genome Institute"/>
            <person name="Haitjema C.H."/>
            <person name="Gilmore S.P."/>
            <person name="Henske J.K."/>
            <person name="Solomon K.V."/>
            <person name="De Groot R."/>
            <person name="Kuo A."/>
            <person name="Mondo S.J."/>
            <person name="Salamov A.A."/>
            <person name="Labutti K."/>
            <person name="Zhao Z."/>
            <person name="Chiniquy J."/>
            <person name="Barry K."/>
            <person name="Brewer H.M."/>
            <person name="Purvine S.O."/>
            <person name="Wright A.T."/>
            <person name="Boxma B."/>
            <person name="Van Alen T."/>
            <person name="Hackstein J.H."/>
            <person name="Baker S.E."/>
            <person name="Grigoriev I.V."/>
            <person name="O'Malley M.A."/>
        </authorList>
    </citation>
    <scope>NUCLEOTIDE SEQUENCE [LARGE SCALE GENOMIC DNA]</scope>
    <source>
        <strain evidence="4 5">G1</strain>
    </source>
</reference>
<evidence type="ECO:0000313" key="5">
    <source>
        <dbReference type="Proteomes" id="UP000193920"/>
    </source>
</evidence>
<sequence>MARRSFNWCSLKDLYLACERVPEELRDPVTKFMAYAHLSVNEVSKKYLLNEKRYNYTTPKSFLALISLYEEMLEKKHAELIKSMDRLENGLTKLQSTSSQVDDLKAKLAVQEVELKQKNEKQNYLLN</sequence>
<dbReference type="GO" id="GO:0045505">
    <property type="term" value="F:dynein intermediate chain binding"/>
    <property type="evidence" value="ECO:0007669"/>
    <property type="project" value="InterPro"/>
</dbReference>
<dbReference type="GO" id="GO:0051959">
    <property type="term" value="F:dynein light intermediate chain binding"/>
    <property type="evidence" value="ECO:0007669"/>
    <property type="project" value="InterPro"/>
</dbReference>
<dbReference type="InterPro" id="IPR026983">
    <property type="entry name" value="DHC"/>
</dbReference>